<keyword evidence="4 7" id="KW-0812">Transmembrane</keyword>
<dbReference type="AlphaFoldDB" id="A0A2T7BD13"/>
<dbReference type="InterPro" id="IPR023997">
    <property type="entry name" value="TonB-dep_OMP_SusC/RagA_CS"/>
</dbReference>
<dbReference type="Gene3D" id="2.40.170.20">
    <property type="entry name" value="TonB-dependent receptor, beta-barrel domain"/>
    <property type="match status" value="1"/>
</dbReference>
<feature type="domain" description="TonB-dependent receptor plug" evidence="8">
    <location>
        <begin position="161"/>
        <end position="268"/>
    </location>
</feature>
<comment type="similarity">
    <text evidence="7">Belongs to the TonB-dependent receptor family.</text>
</comment>
<gene>
    <name evidence="9" type="ORF">DCC81_21525</name>
</gene>
<dbReference type="EMBL" id="QCYK01000003">
    <property type="protein sequence ID" value="PUZ22993.1"/>
    <property type="molecule type" value="Genomic_DNA"/>
</dbReference>
<dbReference type="InterPro" id="IPR008969">
    <property type="entry name" value="CarboxyPept-like_regulatory"/>
</dbReference>
<organism evidence="9 10">
    <name type="scientific">Chitinophaga parva</name>
    <dbReference type="NCBI Taxonomy" id="2169414"/>
    <lineage>
        <taxon>Bacteria</taxon>
        <taxon>Pseudomonadati</taxon>
        <taxon>Bacteroidota</taxon>
        <taxon>Chitinophagia</taxon>
        <taxon>Chitinophagales</taxon>
        <taxon>Chitinophagaceae</taxon>
        <taxon>Chitinophaga</taxon>
    </lineage>
</organism>
<evidence type="ECO:0000313" key="9">
    <source>
        <dbReference type="EMBL" id="PUZ22993.1"/>
    </source>
</evidence>
<dbReference type="InterPro" id="IPR012910">
    <property type="entry name" value="Plug_dom"/>
</dbReference>
<evidence type="ECO:0000256" key="2">
    <source>
        <dbReference type="ARBA" id="ARBA00022448"/>
    </source>
</evidence>
<evidence type="ECO:0000256" key="7">
    <source>
        <dbReference type="PROSITE-ProRule" id="PRU01360"/>
    </source>
</evidence>
<evidence type="ECO:0000259" key="8">
    <source>
        <dbReference type="Pfam" id="PF07715"/>
    </source>
</evidence>
<evidence type="ECO:0000256" key="5">
    <source>
        <dbReference type="ARBA" id="ARBA00023136"/>
    </source>
</evidence>
<dbReference type="InterPro" id="IPR039426">
    <property type="entry name" value="TonB-dep_rcpt-like"/>
</dbReference>
<comment type="subcellular location">
    <subcellularLocation>
        <location evidence="1 7">Cell outer membrane</location>
        <topology evidence="1 7">Multi-pass membrane protein</topology>
    </subcellularLocation>
</comment>
<accession>A0A2T7BD13</accession>
<comment type="caution">
    <text evidence="9">The sequence shown here is derived from an EMBL/GenBank/DDBJ whole genome shotgun (WGS) entry which is preliminary data.</text>
</comment>
<evidence type="ECO:0000256" key="1">
    <source>
        <dbReference type="ARBA" id="ARBA00004571"/>
    </source>
</evidence>
<keyword evidence="2 7" id="KW-0813">Transport</keyword>
<dbReference type="InterPro" id="IPR023996">
    <property type="entry name" value="TonB-dep_OMP_SusC/RagA"/>
</dbReference>
<sequence>MKKLHEFPFSGRSHPLVPSAPHCMLPAPDIDLFHKKLTVKHMNMRKFLSIVLLVFTVFAGIPAAFAQGPVVKGVVISEQNEPVPGATIMEDGTSNGTSTDPQGRFTLHVSKFPATLTVRSVGFTNRAVAVDAQHTNLQVILAPSSKQLQDIVVIGYSAQKKANLLGAVSSIDTKDLSKTAVTGVANLLQGRAAGVQVTSASGDPRSTGTVVIRGVGNIRGMSPLYVVDGVPAIGNTGFNMNARDIENIQVLRDASSAAIYGARAAGGVILITTKKGARREKMNVDISLSNGFTHGTFLPKLLGTPEYKKAWAAIIPTATTWSDSVNTDWVDYLYRTGKEQDYNASISGGSDKQNFYVSAGYRRVDGIVYNSWSERYSLRVNSDFDLGKRVKIGERLNLYSYADNPPTITGTAANAYALPFRSSPMMRPKNADGSWGGLPASGNYNGGNWAAYVNTTNRRYNGLETEGNVYIDVEPIDGLHVRATGGGDFTTSMARQFEAKWYVSGQSNQPQDNLRKQASLAMAYVGNLVASYGRKVGDHEFKVLAGTEARKSSQDDLSGSIYAVNSAYSVPVISDAFPVGFSESSALSNVPGNTSGRSSDMNYGVTRMLSYFGKVNYSYKNKYLFEANLRQDMSDRFAPSYRKGNFPSAAAGWRLTEEQFLKNRFRALSDLKLRASYGSLGNDGVGSYVYIPSLANYDKTQFNELPGTGSVSGWGIGRVANESIHWETVTTTNVGADVGLFDSKLNVTLDYYIRDTKDMLYQRSLPISSGMINGHSASDSYALDMNLGKMRNTGFEFTVNYNNNFGKLGVNVGFNAAFNHNKLLSFGGENLPIDAGSAGEYWSGAVARTQLNAPISQFFGLKTKGLIPDQKTMDALNAKAQANGNAYWYAAGSGPGDIWYEDRNGDGVINDKDRTVIGNPLPKMTYGFNIGLTYGSFDLAAFLNGVYGNDVYNGMDGYYKSIYNDFNTTSQVFNSSFMYGNGLTSQPRFGYINGNAFQYDPNGNYKKISDFHVQKGSFLRLQNLQVGYNLPGALLTRMKIRQLRVYYSGQNLFVLTKVKNVDPEVGFAGANSSALAQGIISAEVYPKTRLHSFGVEFGF</sequence>
<dbReference type="Pfam" id="PF13715">
    <property type="entry name" value="CarbopepD_reg_2"/>
    <property type="match status" value="1"/>
</dbReference>
<reference evidence="9 10" key="1">
    <citation type="submission" date="2018-04" db="EMBL/GenBank/DDBJ databases">
        <title>Chitinophaga fuyangensis sp. nov., isolated from soil in a chemical factory.</title>
        <authorList>
            <person name="Chen K."/>
        </authorList>
    </citation>
    <scope>NUCLEOTIDE SEQUENCE [LARGE SCALE GENOMIC DNA]</scope>
    <source>
        <strain evidence="9 10">LY-1</strain>
    </source>
</reference>
<dbReference type="GO" id="GO:0009279">
    <property type="term" value="C:cell outer membrane"/>
    <property type="evidence" value="ECO:0007669"/>
    <property type="project" value="UniProtKB-SubCell"/>
</dbReference>
<keyword evidence="3 7" id="KW-1134">Transmembrane beta strand</keyword>
<keyword evidence="6 7" id="KW-0998">Cell outer membrane</keyword>
<dbReference type="Pfam" id="PF07715">
    <property type="entry name" value="Plug"/>
    <property type="match status" value="1"/>
</dbReference>
<dbReference type="Gene3D" id="2.60.40.1120">
    <property type="entry name" value="Carboxypeptidase-like, regulatory domain"/>
    <property type="match status" value="1"/>
</dbReference>
<dbReference type="InterPro" id="IPR036942">
    <property type="entry name" value="Beta-barrel_TonB_sf"/>
</dbReference>
<dbReference type="Gene3D" id="2.170.130.10">
    <property type="entry name" value="TonB-dependent receptor, plug domain"/>
    <property type="match status" value="1"/>
</dbReference>
<proteinExistence type="inferred from homology"/>
<dbReference type="NCBIfam" id="TIGR04057">
    <property type="entry name" value="SusC_RagA_signa"/>
    <property type="match status" value="1"/>
</dbReference>
<dbReference type="InterPro" id="IPR037066">
    <property type="entry name" value="Plug_dom_sf"/>
</dbReference>
<keyword evidence="10" id="KW-1185">Reference proteome</keyword>
<dbReference type="SUPFAM" id="SSF49464">
    <property type="entry name" value="Carboxypeptidase regulatory domain-like"/>
    <property type="match status" value="1"/>
</dbReference>
<keyword evidence="5 7" id="KW-0472">Membrane</keyword>
<protein>
    <recommendedName>
        <fullName evidence="8">TonB-dependent receptor plug domain-containing protein</fullName>
    </recommendedName>
</protein>
<evidence type="ECO:0000256" key="3">
    <source>
        <dbReference type="ARBA" id="ARBA00022452"/>
    </source>
</evidence>
<dbReference type="Proteomes" id="UP000244450">
    <property type="component" value="Unassembled WGS sequence"/>
</dbReference>
<name>A0A2T7BD13_9BACT</name>
<dbReference type="NCBIfam" id="TIGR04056">
    <property type="entry name" value="OMP_RagA_SusC"/>
    <property type="match status" value="1"/>
</dbReference>
<dbReference type="OrthoDB" id="778172at2"/>
<evidence type="ECO:0000256" key="4">
    <source>
        <dbReference type="ARBA" id="ARBA00022692"/>
    </source>
</evidence>
<evidence type="ECO:0000313" key="10">
    <source>
        <dbReference type="Proteomes" id="UP000244450"/>
    </source>
</evidence>
<dbReference type="PROSITE" id="PS52016">
    <property type="entry name" value="TONB_DEPENDENT_REC_3"/>
    <property type="match status" value="1"/>
</dbReference>
<evidence type="ECO:0000256" key="6">
    <source>
        <dbReference type="ARBA" id="ARBA00023237"/>
    </source>
</evidence>
<dbReference type="SUPFAM" id="SSF56935">
    <property type="entry name" value="Porins"/>
    <property type="match status" value="1"/>
</dbReference>